<name>A0A8J5VTZ3_ZIZPA</name>
<keyword evidence="5" id="KW-1185">Reference proteome</keyword>
<dbReference type="OrthoDB" id="6259853at2759"/>
<comment type="caution">
    <text evidence="4">The sequence shown here is derived from an EMBL/GenBank/DDBJ whole genome shotgun (WGS) entry which is preliminary data.</text>
</comment>
<accession>A0A8J5VTZ3</accession>
<feature type="compositionally biased region" description="Polar residues" evidence="2">
    <location>
        <begin position="255"/>
        <end position="264"/>
    </location>
</feature>
<dbReference type="GO" id="GO:0005730">
    <property type="term" value="C:nucleolus"/>
    <property type="evidence" value="ECO:0007669"/>
    <property type="project" value="TreeGrafter"/>
</dbReference>
<reference evidence="4" key="1">
    <citation type="journal article" date="2021" name="bioRxiv">
        <title>Whole Genome Assembly and Annotation of Northern Wild Rice, Zizania palustris L., Supports a Whole Genome Duplication in the Zizania Genus.</title>
        <authorList>
            <person name="Haas M."/>
            <person name="Kono T."/>
            <person name="Macchietto M."/>
            <person name="Millas R."/>
            <person name="McGilp L."/>
            <person name="Shao M."/>
            <person name="Duquette J."/>
            <person name="Hirsch C.N."/>
            <person name="Kimball J."/>
        </authorList>
    </citation>
    <scope>NUCLEOTIDE SEQUENCE</scope>
    <source>
        <tissue evidence="4">Fresh leaf tissue</tissue>
    </source>
</reference>
<dbReference type="GO" id="GO:0042393">
    <property type="term" value="F:histone binding"/>
    <property type="evidence" value="ECO:0007669"/>
    <property type="project" value="TreeGrafter"/>
</dbReference>
<keyword evidence="3" id="KW-1133">Transmembrane helix</keyword>
<feature type="region of interest" description="Disordered" evidence="2">
    <location>
        <begin position="296"/>
        <end position="371"/>
    </location>
</feature>
<feature type="compositionally biased region" description="Basic and acidic residues" evidence="2">
    <location>
        <begin position="239"/>
        <end position="254"/>
    </location>
</feature>
<dbReference type="GO" id="GO:0006334">
    <property type="term" value="P:nucleosome assembly"/>
    <property type="evidence" value="ECO:0007669"/>
    <property type="project" value="TreeGrafter"/>
</dbReference>
<evidence type="ECO:0000313" key="5">
    <source>
        <dbReference type="Proteomes" id="UP000729402"/>
    </source>
</evidence>
<dbReference type="PANTHER" id="PTHR22691:SF8">
    <property type="entry name" value="PROTEIN SPT2 HOMOLOG"/>
    <property type="match status" value="1"/>
</dbReference>
<feature type="compositionally biased region" description="Acidic residues" evidence="2">
    <location>
        <begin position="35"/>
        <end position="54"/>
    </location>
</feature>
<sequence length="424" mass="46876">MANYDHGTNLLDDDEYDDMDDFIVDNDDGMVSGEEQQECELDELEEGEEEEEEAPVGQVEILSLRERLKADIRIKNHVQQGASAGMARCSSAMQAPVKDRFGTFFGPSRPSLSLRLIEEGCSSIMKETQKLSSRVCAAGLHPCGQQQKLNYVSEEKRKLHTLRQNRDYSCLFSDDADTQEPTKEQPDNMSALPDGEDNQLKHSAGNSKVSTSQSATVSKGSRSSGLKGAKPSIQRHVQRKEGSLGKEPLTDTKRTILSAQNGSSLPAVKRTHGLQACSNGQKQALQGKRPQALLPGQRKLESSQIQGQQSHGQQSLQCPKPKPSFSGQHSGRKVSAQIFERSTQKQLASSSKPKAPRPISSSAVYNDNGKTRRVVKRKSEDVFDREDVDYSSIIRGMFKYGSFLPFLCFVLLLLSFSGSNFTRR</sequence>
<dbReference type="PANTHER" id="PTHR22691">
    <property type="entry name" value="YEAST SPT2-RELATED"/>
    <property type="match status" value="1"/>
</dbReference>
<dbReference type="EMBL" id="JAAALK010000287">
    <property type="protein sequence ID" value="KAG8059973.1"/>
    <property type="molecule type" value="Genomic_DNA"/>
</dbReference>
<dbReference type="AlphaFoldDB" id="A0A8J5VTZ3"/>
<evidence type="ECO:0000313" key="4">
    <source>
        <dbReference type="EMBL" id="KAG8059973.1"/>
    </source>
</evidence>
<feature type="region of interest" description="Disordered" evidence="2">
    <location>
        <begin position="1"/>
        <end position="20"/>
    </location>
</feature>
<feature type="region of interest" description="Disordered" evidence="2">
    <location>
        <begin position="170"/>
        <end position="267"/>
    </location>
</feature>
<feature type="compositionally biased region" description="Acidic residues" evidence="2">
    <location>
        <begin position="11"/>
        <end position="20"/>
    </location>
</feature>
<evidence type="ECO:0000256" key="1">
    <source>
        <dbReference type="ARBA" id="ARBA00023054"/>
    </source>
</evidence>
<dbReference type="GO" id="GO:0006360">
    <property type="term" value="P:transcription by RNA polymerase I"/>
    <property type="evidence" value="ECO:0007669"/>
    <property type="project" value="TreeGrafter"/>
</dbReference>
<keyword evidence="3" id="KW-0472">Membrane</keyword>
<proteinExistence type="predicted"/>
<dbReference type="Proteomes" id="UP000729402">
    <property type="component" value="Unassembled WGS sequence"/>
</dbReference>
<feature type="compositionally biased region" description="Low complexity" evidence="2">
    <location>
        <begin position="302"/>
        <end position="317"/>
    </location>
</feature>
<dbReference type="GO" id="GO:0003677">
    <property type="term" value="F:DNA binding"/>
    <property type="evidence" value="ECO:0007669"/>
    <property type="project" value="TreeGrafter"/>
</dbReference>
<protein>
    <submittedName>
        <fullName evidence="4">Uncharacterized protein</fullName>
    </submittedName>
</protein>
<evidence type="ECO:0000256" key="3">
    <source>
        <dbReference type="SAM" id="Phobius"/>
    </source>
</evidence>
<reference evidence="4" key="2">
    <citation type="submission" date="2021-02" db="EMBL/GenBank/DDBJ databases">
        <authorList>
            <person name="Kimball J.A."/>
            <person name="Haas M.W."/>
            <person name="Macchietto M."/>
            <person name="Kono T."/>
            <person name="Duquette J."/>
            <person name="Shao M."/>
        </authorList>
    </citation>
    <scope>NUCLEOTIDE SEQUENCE</scope>
    <source>
        <tissue evidence="4">Fresh leaf tissue</tissue>
    </source>
</reference>
<gene>
    <name evidence="4" type="ORF">GUJ93_ZPchr0002g24793</name>
</gene>
<feature type="region of interest" description="Disordered" evidence="2">
    <location>
        <begin position="27"/>
        <end position="55"/>
    </location>
</feature>
<feature type="compositionally biased region" description="Polar residues" evidence="2">
    <location>
        <begin position="340"/>
        <end position="352"/>
    </location>
</feature>
<evidence type="ECO:0000256" key="2">
    <source>
        <dbReference type="SAM" id="MobiDB-lite"/>
    </source>
</evidence>
<feature type="compositionally biased region" description="Polar residues" evidence="2">
    <location>
        <begin position="204"/>
        <end position="224"/>
    </location>
</feature>
<keyword evidence="1" id="KW-0175">Coiled coil</keyword>
<organism evidence="4 5">
    <name type="scientific">Zizania palustris</name>
    <name type="common">Northern wild rice</name>
    <dbReference type="NCBI Taxonomy" id="103762"/>
    <lineage>
        <taxon>Eukaryota</taxon>
        <taxon>Viridiplantae</taxon>
        <taxon>Streptophyta</taxon>
        <taxon>Embryophyta</taxon>
        <taxon>Tracheophyta</taxon>
        <taxon>Spermatophyta</taxon>
        <taxon>Magnoliopsida</taxon>
        <taxon>Liliopsida</taxon>
        <taxon>Poales</taxon>
        <taxon>Poaceae</taxon>
        <taxon>BOP clade</taxon>
        <taxon>Oryzoideae</taxon>
        <taxon>Oryzeae</taxon>
        <taxon>Zizaniinae</taxon>
        <taxon>Zizania</taxon>
    </lineage>
</organism>
<feature type="transmembrane region" description="Helical" evidence="3">
    <location>
        <begin position="397"/>
        <end position="416"/>
    </location>
</feature>
<keyword evidence="3" id="KW-0812">Transmembrane</keyword>